<feature type="compositionally biased region" description="Polar residues" evidence="1">
    <location>
        <begin position="181"/>
        <end position="203"/>
    </location>
</feature>
<dbReference type="InterPro" id="IPR002931">
    <property type="entry name" value="Transglutaminase-like"/>
</dbReference>
<organism evidence="4 5">
    <name type="scientific">Magnaporthiopsis poae (strain ATCC 64411 / 73-15)</name>
    <name type="common">Kentucky bluegrass fungus</name>
    <name type="synonym">Magnaporthe poae</name>
    <dbReference type="NCBI Taxonomy" id="644358"/>
    <lineage>
        <taxon>Eukaryota</taxon>
        <taxon>Fungi</taxon>
        <taxon>Dikarya</taxon>
        <taxon>Ascomycota</taxon>
        <taxon>Pezizomycotina</taxon>
        <taxon>Sordariomycetes</taxon>
        <taxon>Sordariomycetidae</taxon>
        <taxon>Magnaporthales</taxon>
        <taxon>Magnaporthaceae</taxon>
        <taxon>Magnaporthiopsis</taxon>
    </lineage>
</organism>
<dbReference type="eggNOG" id="KOG4575">
    <property type="taxonomic scope" value="Eukaryota"/>
</dbReference>
<gene>
    <name evidence="3" type="ORF">MAPG_00904</name>
</gene>
<sequence>MASARWATEKVRQVKAQAQPNGQRCVHSFRKAAVFASARTIDTQDARRPSVSRPTPGRSLTIAAASSHRLRTCSSAAALLVASGTMAEVEETQFSTLAERIAALNKQKNFQSPPSSAGKRPPPPPPPNRPVPQTGGGSLPPAARPDAALERRPTTSPALPPRKASFQRPNGRRNSNESDVSHVSTISNLSLGHTTSADQTTSARRLPPTLDQANLPPLPPTRRETEARTREAAANGVANGKASLRSKTPISEPPARPSLPPRLPSRPARSPAVEPVQESAPVLPRRLPPRPTSFEPPVPARPKVPNANVQQQHVPDDAPPPIPLASRPTAAQIEAARSGRTATSQAQQPAAVIEDCLICHDFSQPDAVAAQCPLHALPRRDVANYLAQVLCGPFSSLTDKARAIFTWCHHNIRYDVEGFFGNCVQRGLTPDQTILSGKAVCEGYAKVYQTIAQRAGLECVLVGGHGKGYGFHEPKAGEAPPPRDPTGHAWNAVRLDDGSWKLLDACWGAGHLGDGQTYNQKFDPLQFTMSNELFGLRHFPADSRQFFREDGRVPTWEEYVMGPVRGEKPTWYNDGHDEGLSEHSVAPSQKHIPVQGSGDDYVRFQFSHICEHWKGEIHGKGKPRLLLIKINGRGGRSEDFLPLDTDGYWWWIDVPACDLGTPGQKVSVFALNTLGDDSGRGVTKDEFLRKKGKVGMSWSGIAAWELV</sequence>
<reference evidence="4" key="5">
    <citation type="submission" date="2015-06" db="UniProtKB">
        <authorList>
            <consortium name="EnsemblFungi"/>
        </authorList>
    </citation>
    <scope>IDENTIFICATION</scope>
    <source>
        <strain evidence="4">ATCC 64411</strain>
    </source>
</reference>
<reference evidence="5" key="1">
    <citation type="submission" date="2010-05" db="EMBL/GenBank/DDBJ databases">
        <title>The genome sequence of Magnaporthe poae strain ATCC 64411.</title>
        <authorList>
            <person name="Ma L.-J."/>
            <person name="Dead R."/>
            <person name="Young S."/>
            <person name="Zeng Q."/>
            <person name="Koehrsen M."/>
            <person name="Alvarado L."/>
            <person name="Berlin A."/>
            <person name="Chapman S.B."/>
            <person name="Chen Z."/>
            <person name="Freedman E."/>
            <person name="Gellesch M."/>
            <person name="Goldberg J."/>
            <person name="Griggs A."/>
            <person name="Gujja S."/>
            <person name="Heilman E.R."/>
            <person name="Heiman D."/>
            <person name="Hepburn T."/>
            <person name="Howarth C."/>
            <person name="Jen D."/>
            <person name="Larson L."/>
            <person name="Mehta T."/>
            <person name="Neiman D."/>
            <person name="Pearson M."/>
            <person name="Roberts A."/>
            <person name="Saif S."/>
            <person name="Shea T."/>
            <person name="Shenoy N."/>
            <person name="Sisk P."/>
            <person name="Stolte C."/>
            <person name="Sykes S."/>
            <person name="Walk T."/>
            <person name="White J."/>
            <person name="Yandava C."/>
            <person name="Haas B."/>
            <person name="Nusbaum C."/>
            <person name="Birren B."/>
        </authorList>
    </citation>
    <scope>NUCLEOTIDE SEQUENCE [LARGE SCALE GENOMIC DNA]</scope>
    <source>
        <strain evidence="5">ATCC 64411 / 73-15</strain>
    </source>
</reference>
<dbReference type="SUPFAM" id="SSF54001">
    <property type="entry name" value="Cysteine proteinases"/>
    <property type="match status" value="1"/>
</dbReference>
<dbReference type="OrthoDB" id="6129702at2759"/>
<evidence type="ECO:0000313" key="4">
    <source>
        <dbReference type="EnsemblFungi" id="MAPG_00904T0"/>
    </source>
</evidence>
<dbReference type="OMA" id="HGKGFGH"/>
<dbReference type="EnsemblFungi" id="MAPG_00904T0">
    <property type="protein sequence ID" value="MAPG_00904T0"/>
    <property type="gene ID" value="MAPG_00904"/>
</dbReference>
<reference evidence="3" key="2">
    <citation type="submission" date="2010-05" db="EMBL/GenBank/DDBJ databases">
        <title>The Genome Sequence of Magnaporthe poae strain ATCC 64411.</title>
        <authorList>
            <consortium name="The Broad Institute Genome Sequencing Platform"/>
            <consortium name="Broad Institute Genome Sequencing Center for Infectious Disease"/>
            <person name="Ma L.-J."/>
            <person name="Dead R."/>
            <person name="Young S."/>
            <person name="Zeng Q."/>
            <person name="Koehrsen M."/>
            <person name="Alvarado L."/>
            <person name="Berlin A."/>
            <person name="Chapman S.B."/>
            <person name="Chen Z."/>
            <person name="Freedman E."/>
            <person name="Gellesch M."/>
            <person name="Goldberg J."/>
            <person name="Griggs A."/>
            <person name="Gujja S."/>
            <person name="Heilman E.R."/>
            <person name="Heiman D."/>
            <person name="Hepburn T."/>
            <person name="Howarth C."/>
            <person name="Jen D."/>
            <person name="Larson L."/>
            <person name="Mehta T."/>
            <person name="Neiman D."/>
            <person name="Pearson M."/>
            <person name="Roberts A."/>
            <person name="Saif S."/>
            <person name="Shea T."/>
            <person name="Shenoy N."/>
            <person name="Sisk P."/>
            <person name="Stolte C."/>
            <person name="Sykes S."/>
            <person name="Walk T."/>
            <person name="White J."/>
            <person name="Yandava C."/>
            <person name="Haas B."/>
            <person name="Nusbaum C."/>
            <person name="Birren B."/>
        </authorList>
    </citation>
    <scope>NUCLEOTIDE SEQUENCE</scope>
    <source>
        <strain evidence="3">ATCC 64411</strain>
    </source>
</reference>
<reference evidence="3" key="3">
    <citation type="submission" date="2011-03" db="EMBL/GenBank/DDBJ databases">
        <title>Annotation of Magnaporthe poae ATCC 64411.</title>
        <authorList>
            <person name="Ma L.-J."/>
            <person name="Dead R."/>
            <person name="Young S.K."/>
            <person name="Zeng Q."/>
            <person name="Gargeya S."/>
            <person name="Fitzgerald M."/>
            <person name="Haas B."/>
            <person name="Abouelleil A."/>
            <person name="Alvarado L."/>
            <person name="Arachchi H.M."/>
            <person name="Berlin A."/>
            <person name="Brown A."/>
            <person name="Chapman S.B."/>
            <person name="Chen Z."/>
            <person name="Dunbar C."/>
            <person name="Freedman E."/>
            <person name="Gearin G."/>
            <person name="Gellesch M."/>
            <person name="Goldberg J."/>
            <person name="Griggs A."/>
            <person name="Gujja S."/>
            <person name="Heiman D."/>
            <person name="Howarth C."/>
            <person name="Larson L."/>
            <person name="Lui A."/>
            <person name="MacDonald P.J.P."/>
            <person name="Mehta T."/>
            <person name="Montmayeur A."/>
            <person name="Murphy C."/>
            <person name="Neiman D."/>
            <person name="Pearson M."/>
            <person name="Priest M."/>
            <person name="Roberts A."/>
            <person name="Saif S."/>
            <person name="Shea T."/>
            <person name="Shenoy N."/>
            <person name="Sisk P."/>
            <person name="Stolte C."/>
            <person name="Sykes S."/>
            <person name="Yandava C."/>
            <person name="Wortman J."/>
            <person name="Nusbaum C."/>
            <person name="Birren B."/>
        </authorList>
    </citation>
    <scope>NUCLEOTIDE SEQUENCE</scope>
    <source>
        <strain evidence="3">ATCC 64411</strain>
    </source>
</reference>
<keyword evidence="5" id="KW-1185">Reference proteome</keyword>
<proteinExistence type="predicted"/>
<dbReference type="InterPro" id="IPR052557">
    <property type="entry name" value="CAP/Cytokinesis_protein"/>
</dbReference>
<feature type="compositionally biased region" description="Pro residues" evidence="1">
    <location>
        <begin position="120"/>
        <end position="130"/>
    </location>
</feature>
<feature type="compositionally biased region" description="Basic and acidic residues" evidence="1">
    <location>
        <begin position="221"/>
        <end position="231"/>
    </location>
</feature>
<dbReference type="VEuPathDB" id="FungiDB:MAPG_00904"/>
<dbReference type="Pfam" id="PF01841">
    <property type="entry name" value="Transglut_core"/>
    <property type="match status" value="1"/>
</dbReference>
<feature type="compositionally biased region" description="Pro residues" evidence="1">
    <location>
        <begin position="289"/>
        <end position="302"/>
    </location>
</feature>
<feature type="domain" description="Transglutaminase-like" evidence="2">
    <location>
        <begin position="433"/>
        <end position="507"/>
    </location>
</feature>
<dbReference type="PANTHER" id="PTHR46333">
    <property type="entry name" value="CYTOKINESIS PROTEIN 3"/>
    <property type="match status" value="1"/>
</dbReference>
<dbReference type="EMBL" id="ADBL01000217">
    <property type="status" value="NOT_ANNOTATED_CDS"/>
    <property type="molecule type" value="Genomic_DNA"/>
</dbReference>
<dbReference type="Gene3D" id="3.10.620.30">
    <property type="match status" value="1"/>
</dbReference>
<dbReference type="STRING" id="644358.A0A0C4DMA1"/>
<evidence type="ECO:0000313" key="3">
    <source>
        <dbReference type="EMBL" id="KLU81823.1"/>
    </source>
</evidence>
<dbReference type="EMBL" id="GL876966">
    <property type="protein sequence ID" value="KLU81823.1"/>
    <property type="molecule type" value="Genomic_DNA"/>
</dbReference>
<evidence type="ECO:0000256" key="1">
    <source>
        <dbReference type="SAM" id="MobiDB-lite"/>
    </source>
</evidence>
<dbReference type="InterPro" id="IPR038765">
    <property type="entry name" value="Papain-like_cys_pep_sf"/>
</dbReference>
<dbReference type="PANTHER" id="PTHR46333:SF5">
    <property type="entry name" value="TRANSGLUTAMINASE-LIKE DOMAIN-CONTAINING PROTEIN"/>
    <property type="match status" value="1"/>
</dbReference>
<dbReference type="GO" id="GO:0005737">
    <property type="term" value="C:cytoplasm"/>
    <property type="evidence" value="ECO:0007669"/>
    <property type="project" value="TreeGrafter"/>
</dbReference>
<dbReference type="SMART" id="SM00460">
    <property type="entry name" value="TGc"/>
    <property type="match status" value="1"/>
</dbReference>
<feature type="compositionally biased region" description="Pro residues" evidence="1">
    <location>
        <begin position="251"/>
        <end position="264"/>
    </location>
</feature>
<protein>
    <recommendedName>
        <fullName evidence="2">Transglutaminase-like domain-containing protein</fullName>
    </recommendedName>
</protein>
<name>A0A0C4DMA1_MAGP6</name>
<reference evidence="4" key="4">
    <citation type="journal article" date="2015" name="G3 (Bethesda)">
        <title>Genome sequences of three phytopathogenic species of the Magnaporthaceae family of fungi.</title>
        <authorList>
            <person name="Okagaki L.H."/>
            <person name="Nunes C.C."/>
            <person name="Sailsbery J."/>
            <person name="Clay B."/>
            <person name="Brown D."/>
            <person name="John T."/>
            <person name="Oh Y."/>
            <person name="Young N."/>
            <person name="Fitzgerald M."/>
            <person name="Haas B.J."/>
            <person name="Zeng Q."/>
            <person name="Young S."/>
            <person name="Adiconis X."/>
            <person name="Fan L."/>
            <person name="Levin J.Z."/>
            <person name="Mitchell T.K."/>
            <person name="Okubara P.A."/>
            <person name="Farman M.L."/>
            <person name="Kohn L.M."/>
            <person name="Birren B."/>
            <person name="Ma L.-J."/>
            <person name="Dean R.A."/>
        </authorList>
    </citation>
    <scope>NUCLEOTIDE SEQUENCE</scope>
    <source>
        <strain evidence="4">ATCC 64411 / 73-15</strain>
    </source>
</reference>
<dbReference type="EMBL" id="ADBL01000216">
    <property type="status" value="NOT_ANNOTATED_CDS"/>
    <property type="molecule type" value="Genomic_DNA"/>
</dbReference>
<feature type="region of interest" description="Disordered" evidence="1">
    <location>
        <begin position="107"/>
        <end position="321"/>
    </location>
</feature>
<evidence type="ECO:0000259" key="2">
    <source>
        <dbReference type="SMART" id="SM00460"/>
    </source>
</evidence>
<evidence type="ECO:0000313" key="5">
    <source>
        <dbReference type="Proteomes" id="UP000011715"/>
    </source>
</evidence>
<accession>A0A0C4DMA1</accession>
<dbReference type="AlphaFoldDB" id="A0A0C4DMA1"/>
<dbReference type="Proteomes" id="UP000011715">
    <property type="component" value="Unassembled WGS sequence"/>
</dbReference>